<protein>
    <submittedName>
        <fullName evidence="2">Uncharacterized protein</fullName>
    </submittedName>
</protein>
<sequence>MFKPDTDVSIYGINIPALFLAVALSYNGVSVFIWAEQEKPDDFPEELIFDHYMGHFLKQFGYQVKDNADMITVSGFLEQSLKLLAGRVCPVVWKSSEKKIGEDFTSTLTLQKISKINPLVYKAEALLLNNNLDLSFRNILLLGWRMSGLINGTLNQKVLLTAELEKTLLQEQWEQKVFKQSAFKRLLAKIHQPKAKVYQLIDAKINLHLSQDRSLEAGELLPDFNFYDEKAQVDIQLHQWTNYKHFSVILFGYLSQPNLFTVSRWVQLNYPVKLYYLPPSERNEPLFEFMGVKPDTKRTFIVRPDLYLGLIHDTIDVEVIDNYLKNVLEMKVNHEKRDASDASIL</sequence>
<evidence type="ECO:0000313" key="3">
    <source>
        <dbReference type="Proteomes" id="UP000323653"/>
    </source>
</evidence>
<proteinExistence type="predicted"/>
<keyword evidence="3" id="KW-1185">Reference proteome</keyword>
<dbReference type="SUPFAM" id="SSF52833">
    <property type="entry name" value="Thioredoxin-like"/>
    <property type="match status" value="1"/>
</dbReference>
<dbReference type="AlphaFoldDB" id="A0A5C0VJ50"/>
<dbReference type="InterPro" id="IPR036249">
    <property type="entry name" value="Thioredoxin-like_sf"/>
</dbReference>
<reference evidence="2 3" key="1">
    <citation type="submission" date="2019-08" db="EMBL/GenBank/DDBJ databases">
        <title>Pedobacter sp. nov., isolated from Han river, South Korea.</title>
        <authorList>
            <person name="Lee D.-H."/>
            <person name="Kim Y.-S."/>
            <person name="Hwang E.-M."/>
            <person name="Le Tran T.C."/>
            <person name="Cha C.-J."/>
        </authorList>
    </citation>
    <scope>NUCLEOTIDE SEQUENCE [LARGE SCALE GENOMIC DNA]</scope>
    <source>
        <strain evidence="2 3">CJ43</strain>
    </source>
</reference>
<feature type="transmembrane region" description="Helical" evidence="1">
    <location>
        <begin position="12"/>
        <end position="35"/>
    </location>
</feature>
<evidence type="ECO:0000256" key="1">
    <source>
        <dbReference type="SAM" id="Phobius"/>
    </source>
</evidence>
<organism evidence="2 3">
    <name type="scientific">Pedobacter aquae</name>
    <dbReference type="NCBI Taxonomy" id="2605747"/>
    <lineage>
        <taxon>Bacteria</taxon>
        <taxon>Pseudomonadati</taxon>
        <taxon>Bacteroidota</taxon>
        <taxon>Sphingobacteriia</taxon>
        <taxon>Sphingobacteriales</taxon>
        <taxon>Sphingobacteriaceae</taxon>
        <taxon>Pedobacter</taxon>
    </lineage>
</organism>
<evidence type="ECO:0000313" key="2">
    <source>
        <dbReference type="EMBL" id="QEK52735.1"/>
    </source>
</evidence>
<dbReference type="EMBL" id="CP043329">
    <property type="protein sequence ID" value="QEK52735.1"/>
    <property type="molecule type" value="Genomic_DNA"/>
</dbReference>
<keyword evidence="1" id="KW-1133">Transmembrane helix</keyword>
<dbReference type="KEGG" id="pej:FYC62_14505"/>
<name>A0A5C0VJ50_9SPHI</name>
<keyword evidence="1" id="KW-0472">Membrane</keyword>
<accession>A0A5C0VJ50</accession>
<dbReference type="Proteomes" id="UP000323653">
    <property type="component" value="Chromosome"/>
</dbReference>
<keyword evidence="1" id="KW-0812">Transmembrane</keyword>
<dbReference type="RefSeq" id="WP_149075452.1">
    <property type="nucleotide sequence ID" value="NZ_CP043329.1"/>
</dbReference>
<gene>
    <name evidence="2" type="ORF">FYC62_14505</name>
</gene>